<feature type="transmembrane region" description="Helical" evidence="1">
    <location>
        <begin position="46"/>
        <end position="67"/>
    </location>
</feature>
<feature type="transmembrane region" description="Helical" evidence="1">
    <location>
        <begin position="17"/>
        <end position="34"/>
    </location>
</feature>
<keyword evidence="3" id="KW-1185">Reference proteome</keyword>
<comment type="caution">
    <text evidence="2">The sequence shown here is derived from an EMBL/GenBank/DDBJ whole genome shotgun (WGS) entry which is preliminary data.</text>
</comment>
<name>A0ABT9HMW0_9SPHN</name>
<proteinExistence type="predicted"/>
<dbReference type="EMBL" id="JAVAIM010000001">
    <property type="protein sequence ID" value="MDP4574489.1"/>
    <property type="molecule type" value="Genomic_DNA"/>
</dbReference>
<gene>
    <name evidence="2" type="ORF">Q9K02_04975</name>
</gene>
<keyword evidence="1" id="KW-1133">Transmembrane helix</keyword>
<accession>A0ABT9HMW0</accession>
<keyword evidence="1" id="KW-0812">Transmembrane</keyword>
<organism evidence="2 3">
    <name type="scientific">Qipengyuania profundimaris</name>
    <dbReference type="NCBI Taxonomy" id="3067652"/>
    <lineage>
        <taxon>Bacteria</taxon>
        <taxon>Pseudomonadati</taxon>
        <taxon>Pseudomonadota</taxon>
        <taxon>Alphaproteobacteria</taxon>
        <taxon>Sphingomonadales</taxon>
        <taxon>Erythrobacteraceae</taxon>
        <taxon>Qipengyuania</taxon>
    </lineage>
</organism>
<evidence type="ECO:0000256" key="1">
    <source>
        <dbReference type="SAM" id="Phobius"/>
    </source>
</evidence>
<evidence type="ECO:0000313" key="3">
    <source>
        <dbReference type="Proteomes" id="UP001240639"/>
    </source>
</evidence>
<sequence>MDLHANPRMALSAHLDAVQSGMAVMIAGVLWNTAKLGQRIEQIARWTLVIGMVGLWVGITLAAVSGASEVLPIAGEGHDGSALAESVVTLVVLGSSGLLTVGWALFLWGLFRAR</sequence>
<feature type="transmembrane region" description="Helical" evidence="1">
    <location>
        <begin position="87"/>
        <end position="111"/>
    </location>
</feature>
<evidence type="ECO:0000313" key="2">
    <source>
        <dbReference type="EMBL" id="MDP4574489.1"/>
    </source>
</evidence>
<reference evidence="2 3" key="1">
    <citation type="submission" date="2023-08" db="EMBL/GenBank/DDBJ databases">
        <title>genomic of G39.</title>
        <authorList>
            <person name="Wang Y."/>
        </authorList>
    </citation>
    <scope>NUCLEOTIDE SEQUENCE [LARGE SCALE GENOMIC DNA]</scope>
    <source>
        <strain evidence="2 3">G39</strain>
    </source>
</reference>
<dbReference type="Proteomes" id="UP001240639">
    <property type="component" value="Unassembled WGS sequence"/>
</dbReference>
<protein>
    <recommendedName>
        <fullName evidence="4">MotA/TolQ/ExbB proton channel domain-containing protein</fullName>
    </recommendedName>
</protein>
<keyword evidence="1" id="KW-0472">Membrane</keyword>
<dbReference type="RefSeq" id="WP_305931894.1">
    <property type="nucleotide sequence ID" value="NZ_JAVAIM010000001.1"/>
</dbReference>
<evidence type="ECO:0008006" key="4">
    <source>
        <dbReference type="Google" id="ProtNLM"/>
    </source>
</evidence>